<evidence type="ECO:0000313" key="2">
    <source>
        <dbReference type="Proteomes" id="UP001628646"/>
    </source>
</evidence>
<keyword evidence="2" id="KW-1185">Reference proteome</keyword>
<dbReference type="RefSeq" id="WP_407801458.1">
    <property type="nucleotide sequence ID" value="NZ_JBJNUX010000013.1"/>
</dbReference>
<proteinExistence type="predicted"/>
<accession>A0ABW8VZH3</accession>
<dbReference type="Proteomes" id="UP001628646">
    <property type="component" value="Unassembled WGS sequence"/>
</dbReference>
<dbReference type="EMBL" id="JBJNUY010000002">
    <property type="protein sequence ID" value="MFL8998419.1"/>
    <property type="molecule type" value="Genomic_DNA"/>
</dbReference>
<organism evidence="1 2">
    <name type="scientific">Pseudomonas azerbaijanorientalis</name>
    <dbReference type="NCBI Taxonomy" id="2842350"/>
    <lineage>
        <taxon>Bacteria</taxon>
        <taxon>Pseudomonadati</taxon>
        <taxon>Pseudomonadota</taxon>
        <taxon>Gammaproteobacteria</taxon>
        <taxon>Pseudomonadales</taxon>
        <taxon>Pseudomonadaceae</taxon>
        <taxon>Pseudomonas</taxon>
    </lineage>
</organism>
<reference evidence="1 2" key="1">
    <citation type="submission" date="2024-12" db="EMBL/GenBank/DDBJ databases">
        <title>Pseudomonas species isolated from Lotus nodules promote plant growth.</title>
        <authorList>
            <person name="Yu Y.-H."/>
            <person name="Kurtenbach J."/>
            <person name="Crosbie D."/>
            <person name="Brachmann A."/>
            <person name="Marin M."/>
        </authorList>
    </citation>
    <scope>NUCLEOTIDE SEQUENCE [LARGE SCALE GENOMIC DNA]</scope>
    <source>
        <strain evidence="1 2">PLb11B</strain>
    </source>
</reference>
<evidence type="ECO:0000313" key="1">
    <source>
        <dbReference type="EMBL" id="MFL8998419.1"/>
    </source>
</evidence>
<comment type="caution">
    <text evidence="1">The sequence shown here is derived from an EMBL/GenBank/DDBJ whole genome shotgun (WGS) entry which is preliminary data.</text>
</comment>
<name>A0ABW8VZH3_9PSED</name>
<gene>
    <name evidence="1" type="ORF">ACJ8NA_07080</name>
</gene>
<protein>
    <submittedName>
        <fullName evidence="1">Uncharacterized protein</fullName>
    </submittedName>
</protein>
<sequence>MNEFQNDAILKSKFENDRSRTGSVELLPAPMVMERDERTTILYEGEIEESGAITRLAVYPGMARGDRIKLTWENTSTEIVKKYSTELKVSDPESFIDITVPKSFVCYFINNLGRFQVTYKVFPAAGGPPLPSESTIVTSVKLTGSVIPAPKAPEAKDGNLSSQHDYPDGLTILLSPKLTINCTWTSYGRDGRILYLERWNPESDEKTVVVPEVLKLIETGGEVRVSSFSNNLEDYIFDSLPLVLKVL</sequence>